<keyword evidence="2" id="KW-1185">Reference proteome</keyword>
<protein>
    <submittedName>
        <fullName evidence="1">Uncharacterized protein</fullName>
    </submittedName>
</protein>
<proteinExistence type="predicted"/>
<dbReference type="AlphaFoldDB" id="A0AAP0KAM6"/>
<sequence length="712" mass="78569">MLMAGDLALASLQTYNDSLLVFLKHTMIEHEAIFRWQVHELHRLYRIQKTLMEGSSWKEFKGCNSWASSVQSNPLPFQERPTCKLKEVEFALSMVDLTQTSYQDCSRKAPGTSHKVKPISLDLQLPADDYISHFDVKLAQQSRQVDSCSSLKEACKARNLLDDKRIDAAEEVKLSLGAGKDTWSQESRGRCTIFSAADVIDLDGSVPRTSLRVEELSSSISPEKPSADIGGKSQFQVSAVSAKVEEEPCHWVFKNCALKDLEKQGHESVYPGFDVSCPSVNKYKRKLSNLCQMEFVDLNRVQLEESSWFTDAPSGTLPSPAASSSAVSQRLKSASHTVSTYSRKPNSDSCYTSYEHRSYNAAYSTLTDAEGKDNSAQASSRSAGLNANSRSKIGIIDLESLPEDSPELADGINGTSIEAGRTNDDLYQGQCSFLRHLHKMDDSKGTPDFKLADGYLCKSVVGCLNVSQTANDKEFGQESCEKSEEDAISSSICRSNVTQGECYGDSVGASQVTETDSRQLDVVPKVVDCACVNGKSCLCSATKRRDPDVLPNKREIDCLVARAAVSLLHISLGTSNCCEYSIPDDGTERLTNEPKEKPQSSSDSFESIVLRQKNNSTDDYCVTSAPINGNITETNIKGPVASLRRGRRLKDFQRDVLPGLVSLSRHEICEDLHSIGGIARANDYRKSRTKKGSSQNWFQPLRSRRSRFNNVC</sequence>
<organism evidence="1 2">
    <name type="scientific">Stephania cephalantha</name>
    <dbReference type="NCBI Taxonomy" id="152367"/>
    <lineage>
        <taxon>Eukaryota</taxon>
        <taxon>Viridiplantae</taxon>
        <taxon>Streptophyta</taxon>
        <taxon>Embryophyta</taxon>
        <taxon>Tracheophyta</taxon>
        <taxon>Spermatophyta</taxon>
        <taxon>Magnoliopsida</taxon>
        <taxon>Ranunculales</taxon>
        <taxon>Menispermaceae</taxon>
        <taxon>Menispermoideae</taxon>
        <taxon>Cissampelideae</taxon>
        <taxon>Stephania</taxon>
    </lineage>
</organism>
<dbReference type="Pfam" id="PF05904">
    <property type="entry name" value="DUF863"/>
    <property type="match status" value="1"/>
</dbReference>
<reference evidence="1 2" key="1">
    <citation type="submission" date="2024-01" db="EMBL/GenBank/DDBJ databases">
        <title>Genome assemblies of Stephania.</title>
        <authorList>
            <person name="Yang L."/>
        </authorList>
    </citation>
    <scope>NUCLEOTIDE SEQUENCE [LARGE SCALE GENOMIC DNA]</scope>
    <source>
        <strain evidence="1">JXDWG</strain>
        <tissue evidence="1">Leaf</tissue>
    </source>
</reference>
<comment type="caution">
    <text evidence="1">The sequence shown here is derived from an EMBL/GenBank/DDBJ whole genome shotgun (WGS) entry which is preliminary data.</text>
</comment>
<evidence type="ECO:0000313" key="2">
    <source>
        <dbReference type="Proteomes" id="UP001419268"/>
    </source>
</evidence>
<dbReference type="PANTHER" id="PTHR33167">
    <property type="entry name" value="TRANSCRIPTION FACTOR, PUTATIVE (DUF863)-RELATED"/>
    <property type="match status" value="1"/>
</dbReference>
<accession>A0AAP0KAM6</accession>
<evidence type="ECO:0000313" key="1">
    <source>
        <dbReference type="EMBL" id="KAK9148069.1"/>
    </source>
</evidence>
<dbReference type="InterPro" id="IPR008581">
    <property type="entry name" value="DUF863_pln"/>
</dbReference>
<dbReference type="Proteomes" id="UP001419268">
    <property type="component" value="Unassembled WGS sequence"/>
</dbReference>
<dbReference type="PANTHER" id="PTHR33167:SF29">
    <property type="entry name" value="T28K15.14 PROTEIN"/>
    <property type="match status" value="1"/>
</dbReference>
<dbReference type="EMBL" id="JBBNAG010000003">
    <property type="protein sequence ID" value="KAK9148069.1"/>
    <property type="molecule type" value="Genomic_DNA"/>
</dbReference>
<name>A0AAP0KAM6_9MAGN</name>
<gene>
    <name evidence="1" type="ORF">Scep_006826</name>
</gene>